<dbReference type="GO" id="GO:0005783">
    <property type="term" value="C:endoplasmic reticulum"/>
    <property type="evidence" value="ECO:0007669"/>
    <property type="project" value="InterPro"/>
</dbReference>
<dbReference type="Proteomes" id="UP000230750">
    <property type="component" value="Unassembled WGS sequence"/>
</dbReference>
<feature type="compositionally biased region" description="Basic and acidic residues" evidence="1">
    <location>
        <begin position="65"/>
        <end position="86"/>
    </location>
</feature>
<dbReference type="GO" id="GO:0005509">
    <property type="term" value="F:calcium ion binding"/>
    <property type="evidence" value="ECO:0007669"/>
    <property type="project" value="InterPro"/>
</dbReference>
<keyword evidence="3" id="KW-1185">Reference proteome</keyword>
<dbReference type="STRING" id="307972.A0A2G8KGM2"/>
<accession>A0A2G8KGM2</accession>
<dbReference type="AlphaFoldDB" id="A0A2G8KGM2"/>
<sequence>FQEVAVHSEGCGGHVSHDATGHVLHRQSQEFRLSKDGKHRADQARKKVSESFQKMAHAQRQEAAQLRKEEKRKAEKEKTDERRKTQRRLENLSLCGSFLHVSMLQLHIECERAVKFCFYKVTTVGFFVLHFDSPPFFVSVPKIIL</sequence>
<dbReference type="Pfam" id="PF07946">
    <property type="entry name" value="CCDC47"/>
    <property type="match status" value="1"/>
</dbReference>
<organism evidence="2 3">
    <name type="scientific">Stichopus japonicus</name>
    <name type="common">Sea cucumber</name>
    <dbReference type="NCBI Taxonomy" id="307972"/>
    <lineage>
        <taxon>Eukaryota</taxon>
        <taxon>Metazoa</taxon>
        <taxon>Echinodermata</taxon>
        <taxon>Eleutherozoa</taxon>
        <taxon>Echinozoa</taxon>
        <taxon>Holothuroidea</taxon>
        <taxon>Aspidochirotacea</taxon>
        <taxon>Aspidochirotida</taxon>
        <taxon>Stichopodidae</taxon>
        <taxon>Apostichopus</taxon>
    </lineage>
</organism>
<evidence type="ECO:0000313" key="2">
    <source>
        <dbReference type="EMBL" id="PIK47142.1"/>
    </source>
</evidence>
<name>A0A2G8KGM2_STIJA</name>
<protein>
    <submittedName>
        <fullName evidence="2">Uncharacterized protein</fullName>
    </submittedName>
</protein>
<dbReference type="GO" id="GO:0032469">
    <property type="term" value="P:endoplasmic reticulum calcium ion homeostasis"/>
    <property type="evidence" value="ECO:0007669"/>
    <property type="project" value="InterPro"/>
</dbReference>
<feature type="region of interest" description="Disordered" evidence="1">
    <location>
        <begin position="1"/>
        <end position="20"/>
    </location>
</feature>
<dbReference type="EMBL" id="MRZV01000599">
    <property type="protein sequence ID" value="PIK47142.1"/>
    <property type="molecule type" value="Genomic_DNA"/>
</dbReference>
<proteinExistence type="predicted"/>
<feature type="compositionally biased region" description="Basic and acidic residues" evidence="1">
    <location>
        <begin position="30"/>
        <end position="49"/>
    </location>
</feature>
<evidence type="ECO:0000256" key="1">
    <source>
        <dbReference type="SAM" id="MobiDB-lite"/>
    </source>
</evidence>
<gene>
    <name evidence="2" type="ORF">BSL78_15993</name>
</gene>
<dbReference type="InterPro" id="IPR012879">
    <property type="entry name" value="CCDC47"/>
</dbReference>
<evidence type="ECO:0000313" key="3">
    <source>
        <dbReference type="Proteomes" id="UP000230750"/>
    </source>
</evidence>
<feature type="non-terminal residue" evidence="2">
    <location>
        <position position="1"/>
    </location>
</feature>
<feature type="region of interest" description="Disordered" evidence="1">
    <location>
        <begin position="30"/>
        <end position="86"/>
    </location>
</feature>
<dbReference type="OrthoDB" id="10039147at2759"/>
<reference evidence="2 3" key="1">
    <citation type="journal article" date="2017" name="PLoS Biol.">
        <title>The sea cucumber genome provides insights into morphological evolution and visceral regeneration.</title>
        <authorList>
            <person name="Zhang X."/>
            <person name="Sun L."/>
            <person name="Yuan J."/>
            <person name="Sun Y."/>
            <person name="Gao Y."/>
            <person name="Zhang L."/>
            <person name="Li S."/>
            <person name="Dai H."/>
            <person name="Hamel J.F."/>
            <person name="Liu C."/>
            <person name="Yu Y."/>
            <person name="Liu S."/>
            <person name="Lin W."/>
            <person name="Guo K."/>
            <person name="Jin S."/>
            <person name="Xu P."/>
            <person name="Storey K.B."/>
            <person name="Huan P."/>
            <person name="Zhang T."/>
            <person name="Zhou Y."/>
            <person name="Zhang J."/>
            <person name="Lin C."/>
            <person name="Li X."/>
            <person name="Xing L."/>
            <person name="Huo D."/>
            <person name="Sun M."/>
            <person name="Wang L."/>
            <person name="Mercier A."/>
            <person name="Li F."/>
            <person name="Yang H."/>
            <person name="Xiang J."/>
        </authorList>
    </citation>
    <scope>NUCLEOTIDE SEQUENCE [LARGE SCALE GENOMIC DNA]</scope>
    <source>
        <strain evidence="2">Shaxun</strain>
        <tissue evidence="2">Muscle</tissue>
    </source>
</reference>
<comment type="caution">
    <text evidence="2">The sequence shown here is derived from an EMBL/GenBank/DDBJ whole genome shotgun (WGS) entry which is preliminary data.</text>
</comment>